<gene>
    <name evidence="2" type="ORF">M5K25_005643</name>
</gene>
<evidence type="ECO:0000313" key="2">
    <source>
        <dbReference type="EMBL" id="KAL0924785.1"/>
    </source>
</evidence>
<protein>
    <submittedName>
        <fullName evidence="2">Uncharacterized protein</fullName>
    </submittedName>
</protein>
<reference evidence="2 3" key="1">
    <citation type="journal article" date="2024" name="Plant Biotechnol. J.">
        <title>Dendrobium thyrsiflorum genome and its molecular insights into genes involved in important horticultural traits.</title>
        <authorList>
            <person name="Chen B."/>
            <person name="Wang J.Y."/>
            <person name="Zheng P.J."/>
            <person name="Li K.L."/>
            <person name="Liang Y.M."/>
            <person name="Chen X.F."/>
            <person name="Zhang C."/>
            <person name="Zhao X."/>
            <person name="He X."/>
            <person name="Zhang G.Q."/>
            <person name="Liu Z.J."/>
            <person name="Xu Q."/>
        </authorList>
    </citation>
    <scope>NUCLEOTIDE SEQUENCE [LARGE SCALE GENOMIC DNA]</scope>
    <source>
        <strain evidence="2">GZMU011</strain>
    </source>
</reference>
<sequence>MGKGVGMWDEQRGADWERKEGDYSQRGNVLCDPVGIHGSPQQSPSRKSCGIQTILAPPTVWKWSPWESIFLAEEFLLLSENSDFQTRILRLEFELTALATGTPLIFAQKGKNNYAKIVEEEETFIWPLLIFERAPISSTGVFPVEFFSSNGPILGLFSPCFSASPRISRAHKRSKKSATLTGSHLNNNTESLKVETPSTSLGKM</sequence>
<evidence type="ECO:0000256" key="1">
    <source>
        <dbReference type="SAM" id="MobiDB-lite"/>
    </source>
</evidence>
<comment type="caution">
    <text evidence="2">The sequence shown here is derived from an EMBL/GenBank/DDBJ whole genome shotgun (WGS) entry which is preliminary data.</text>
</comment>
<evidence type="ECO:0000313" key="3">
    <source>
        <dbReference type="Proteomes" id="UP001552299"/>
    </source>
</evidence>
<dbReference type="Proteomes" id="UP001552299">
    <property type="component" value="Unassembled WGS sequence"/>
</dbReference>
<keyword evidence="3" id="KW-1185">Reference proteome</keyword>
<organism evidence="2 3">
    <name type="scientific">Dendrobium thyrsiflorum</name>
    <name type="common">Pinecone-like raceme dendrobium</name>
    <name type="synonym">Orchid</name>
    <dbReference type="NCBI Taxonomy" id="117978"/>
    <lineage>
        <taxon>Eukaryota</taxon>
        <taxon>Viridiplantae</taxon>
        <taxon>Streptophyta</taxon>
        <taxon>Embryophyta</taxon>
        <taxon>Tracheophyta</taxon>
        <taxon>Spermatophyta</taxon>
        <taxon>Magnoliopsida</taxon>
        <taxon>Liliopsida</taxon>
        <taxon>Asparagales</taxon>
        <taxon>Orchidaceae</taxon>
        <taxon>Epidendroideae</taxon>
        <taxon>Malaxideae</taxon>
        <taxon>Dendrobiinae</taxon>
        <taxon>Dendrobium</taxon>
    </lineage>
</organism>
<dbReference type="EMBL" id="JANQDX010000005">
    <property type="protein sequence ID" value="KAL0924785.1"/>
    <property type="molecule type" value="Genomic_DNA"/>
</dbReference>
<accession>A0ABD0VJ61</accession>
<name>A0ABD0VJ61_DENTH</name>
<dbReference type="AlphaFoldDB" id="A0ABD0VJ61"/>
<feature type="compositionally biased region" description="Polar residues" evidence="1">
    <location>
        <begin position="177"/>
        <end position="204"/>
    </location>
</feature>
<feature type="region of interest" description="Disordered" evidence="1">
    <location>
        <begin position="173"/>
        <end position="204"/>
    </location>
</feature>
<proteinExistence type="predicted"/>